<evidence type="ECO:0000256" key="2">
    <source>
        <dbReference type="SAM" id="Phobius"/>
    </source>
</evidence>
<organism evidence="3 4">
    <name type="scientific">Streptomyces rubrolavendulae</name>
    <dbReference type="NCBI Taxonomy" id="285473"/>
    <lineage>
        <taxon>Bacteria</taxon>
        <taxon>Bacillati</taxon>
        <taxon>Actinomycetota</taxon>
        <taxon>Actinomycetes</taxon>
        <taxon>Kitasatosporales</taxon>
        <taxon>Streptomycetaceae</taxon>
        <taxon>Streptomyces</taxon>
    </lineage>
</organism>
<dbReference type="RefSeq" id="WP_069977275.1">
    <property type="nucleotide sequence ID" value="NZ_CP017316.1"/>
</dbReference>
<protein>
    <submittedName>
        <fullName evidence="3">Uncharacterized protein</fullName>
    </submittedName>
</protein>
<keyword evidence="2" id="KW-0812">Transmembrane</keyword>
<accession>A0A1D8G3K7</accession>
<keyword evidence="2" id="KW-1133">Transmembrane helix</keyword>
<dbReference type="GeneID" id="33068467"/>
<dbReference type="Proteomes" id="UP000095349">
    <property type="component" value="Chromosome"/>
</dbReference>
<feature type="region of interest" description="Disordered" evidence="1">
    <location>
        <begin position="1"/>
        <end position="67"/>
    </location>
</feature>
<proteinExistence type="predicted"/>
<keyword evidence="4" id="KW-1185">Reference proteome</keyword>
<feature type="compositionally biased region" description="Basic and acidic residues" evidence="1">
    <location>
        <begin position="26"/>
        <end position="42"/>
    </location>
</feature>
<evidence type="ECO:0000256" key="1">
    <source>
        <dbReference type="SAM" id="MobiDB-lite"/>
    </source>
</evidence>
<dbReference type="AlphaFoldDB" id="A0A1D8G3K7"/>
<evidence type="ECO:0000313" key="4">
    <source>
        <dbReference type="Proteomes" id="UP000095349"/>
    </source>
</evidence>
<gene>
    <name evidence="3" type="ORF">A4G23_02902</name>
</gene>
<dbReference type="EMBL" id="CP017316">
    <property type="protein sequence ID" value="AOT60039.1"/>
    <property type="molecule type" value="Genomic_DNA"/>
</dbReference>
<dbReference type="KEGG" id="srn:A4G23_02902"/>
<feature type="transmembrane region" description="Helical" evidence="2">
    <location>
        <begin position="73"/>
        <end position="106"/>
    </location>
</feature>
<sequence length="114" mass="12188">MATFGTGRPERRAGAPRRRRPGGRPEGLERRVEWRRLPERTGRARPRPGRGRVTAPPVGPSGHRPRPLGRKTAWSLLAAALAALTAGIMLPDGLLLAFGIVAAGVAGHLFEPPP</sequence>
<name>A0A1D8G3K7_9ACTN</name>
<reference evidence="3 4" key="1">
    <citation type="submission" date="2016-09" db="EMBL/GenBank/DDBJ databases">
        <title>Streptomyces rubrolavendulae MJM4426 Genome sequencing and assembly.</title>
        <authorList>
            <person name="Kim J.-G."/>
        </authorList>
    </citation>
    <scope>NUCLEOTIDE SEQUENCE [LARGE SCALE GENOMIC DNA]</scope>
    <source>
        <strain evidence="3 4">MJM4426</strain>
    </source>
</reference>
<keyword evidence="2" id="KW-0472">Membrane</keyword>
<evidence type="ECO:0000313" key="3">
    <source>
        <dbReference type="EMBL" id="AOT60039.1"/>
    </source>
</evidence>